<name>A0A9P1N8G3_9PELO</name>
<dbReference type="EMBL" id="CANHGI010000005">
    <property type="protein sequence ID" value="CAI5453624.1"/>
    <property type="molecule type" value="Genomic_DNA"/>
</dbReference>
<gene>
    <name evidence="2" type="ORF">CAMP_LOCUS16261</name>
</gene>
<evidence type="ECO:0000256" key="1">
    <source>
        <dbReference type="SAM" id="SignalP"/>
    </source>
</evidence>
<feature type="chain" id="PRO_5040278693" evidence="1">
    <location>
        <begin position="19"/>
        <end position="184"/>
    </location>
</feature>
<evidence type="ECO:0000313" key="3">
    <source>
        <dbReference type="Proteomes" id="UP001152747"/>
    </source>
</evidence>
<protein>
    <submittedName>
        <fullName evidence="2">Uncharacterized protein</fullName>
    </submittedName>
</protein>
<dbReference type="AlphaFoldDB" id="A0A9P1N8G3"/>
<keyword evidence="1" id="KW-0732">Signal</keyword>
<reference evidence="2" key="1">
    <citation type="submission" date="2022-11" db="EMBL/GenBank/DDBJ databases">
        <authorList>
            <person name="Kikuchi T."/>
        </authorList>
    </citation>
    <scope>NUCLEOTIDE SEQUENCE</scope>
    <source>
        <strain evidence="2">PS1010</strain>
    </source>
</reference>
<comment type="caution">
    <text evidence="2">The sequence shown here is derived from an EMBL/GenBank/DDBJ whole genome shotgun (WGS) entry which is preliminary data.</text>
</comment>
<feature type="signal peptide" evidence="1">
    <location>
        <begin position="1"/>
        <end position="18"/>
    </location>
</feature>
<organism evidence="2 3">
    <name type="scientific">Caenorhabditis angaria</name>
    <dbReference type="NCBI Taxonomy" id="860376"/>
    <lineage>
        <taxon>Eukaryota</taxon>
        <taxon>Metazoa</taxon>
        <taxon>Ecdysozoa</taxon>
        <taxon>Nematoda</taxon>
        <taxon>Chromadorea</taxon>
        <taxon>Rhabditida</taxon>
        <taxon>Rhabditina</taxon>
        <taxon>Rhabditomorpha</taxon>
        <taxon>Rhabditoidea</taxon>
        <taxon>Rhabditidae</taxon>
        <taxon>Peloderinae</taxon>
        <taxon>Caenorhabditis</taxon>
    </lineage>
</organism>
<dbReference type="Proteomes" id="UP001152747">
    <property type="component" value="Unassembled WGS sequence"/>
</dbReference>
<proteinExistence type="predicted"/>
<sequence length="184" mass="20911">MTKFKIFVLCAIVAVNSSMSPADIETYLNGGPKDLYKTAPKICKLDLEADRTMRIMYACLKNVALGKSCTLTKSGNETETQELALIEKYLKNIRFERQSELEIAFIRDVCLYGEQNYENQLAGAIYEGLHYPKIEELPKMVQEIRALPENQMLPAMSDLLQKDLKVFKALWKAGLSQENSLISY</sequence>
<accession>A0A9P1N8G3</accession>
<evidence type="ECO:0000313" key="2">
    <source>
        <dbReference type="EMBL" id="CAI5453624.1"/>
    </source>
</evidence>
<keyword evidence="3" id="KW-1185">Reference proteome</keyword>